<dbReference type="GO" id="GO:0016567">
    <property type="term" value="P:protein ubiquitination"/>
    <property type="evidence" value="ECO:0007669"/>
    <property type="project" value="TreeGrafter"/>
</dbReference>
<dbReference type="PROSITE" id="PS50005">
    <property type="entry name" value="TPR"/>
    <property type="match status" value="1"/>
</dbReference>
<evidence type="ECO:0000256" key="2">
    <source>
        <dbReference type="PROSITE-ProRule" id="PRU00339"/>
    </source>
</evidence>
<dbReference type="GO" id="GO:0045842">
    <property type="term" value="P:positive regulation of mitotic metaphase/anaphase transition"/>
    <property type="evidence" value="ECO:0007669"/>
    <property type="project" value="TreeGrafter"/>
</dbReference>
<dbReference type="Gene3D" id="1.10.340.70">
    <property type="match status" value="1"/>
</dbReference>
<feature type="compositionally biased region" description="Gly residues" evidence="4">
    <location>
        <begin position="386"/>
        <end position="396"/>
    </location>
</feature>
<feature type="domain" description="Integrase zinc-binding" evidence="5">
    <location>
        <begin position="1015"/>
        <end position="1069"/>
    </location>
</feature>
<dbReference type="Proteomes" id="UP000265515">
    <property type="component" value="Unassembled WGS sequence"/>
</dbReference>
<feature type="compositionally biased region" description="Gly residues" evidence="4">
    <location>
        <begin position="137"/>
        <end position="154"/>
    </location>
</feature>
<feature type="compositionally biased region" description="Gly residues" evidence="4">
    <location>
        <begin position="161"/>
        <end position="179"/>
    </location>
</feature>
<feature type="compositionally biased region" description="Acidic residues" evidence="4">
    <location>
        <begin position="422"/>
        <end position="432"/>
    </location>
</feature>
<organism evidence="6 7">
    <name type="scientific">Chara braunii</name>
    <name type="common">Braun's stonewort</name>
    <dbReference type="NCBI Taxonomy" id="69332"/>
    <lineage>
        <taxon>Eukaryota</taxon>
        <taxon>Viridiplantae</taxon>
        <taxon>Streptophyta</taxon>
        <taxon>Charophyceae</taxon>
        <taxon>Charales</taxon>
        <taxon>Characeae</taxon>
        <taxon>Chara</taxon>
    </lineage>
</organism>
<feature type="compositionally biased region" description="Basic and acidic residues" evidence="4">
    <location>
        <begin position="306"/>
        <end position="367"/>
    </location>
</feature>
<feature type="compositionally biased region" description="Basic residues" evidence="4">
    <location>
        <begin position="277"/>
        <end position="286"/>
    </location>
</feature>
<feature type="coiled-coil region" evidence="3">
    <location>
        <begin position="512"/>
        <end position="546"/>
    </location>
</feature>
<proteinExistence type="predicted"/>
<dbReference type="PANTHER" id="PTHR12558">
    <property type="entry name" value="CELL DIVISION CYCLE 16,23,27"/>
    <property type="match status" value="1"/>
</dbReference>
<feature type="repeat" description="TPR" evidence="2">
    <location>
        <begin position="1587"/>
        <end position="1620"/>
    </location>
</feature>
<feature type="compositionally biased region" description="Gly residues" evidence="4">
    <location>
        <begin position="186"/>
        <end position="207"/>
    </location>
</feature>
<gene>
    <name evidence="6" type="ORF">CBR_g37168</name>
</gene>
<evidence type="ECO:0000259" key="5">
    <source>
        <dbReference type="Pfam" id="PF17921"/>
    </source>
</evidence>
<dbReference type="InterPro" id="IPR021109">
    <property type="entry name" value="Peptidase_aspartic_dom_sf"/>
</dbReference>
<dbReference type="STRING" id="69332.A0A388LM92"/>
<evidence type="ECO:0000256" key="3">
    <source>
        <dbReference type="SAM" id="Coils"/>
    </source>
</evidence>
<dbReference type="Pfam" id="PF13432">
    <property type="entry name" value="TPR_16"/>
    <property type="match status" value="2"/>
</dbReference>
<feature type="region of interest" description="Disordered" evidence="4">
    <location>
        <begin position="462"/>
        <end position="481"/>
    </location>
</feature>
<feature type="compositionally biased region" description="Basic residues" evidence="4">
    <location>
        <begin position="223"/>
        <end position="233"/>
    </location>
</feature>
<feature type="region of interest" description="Disordered" evidence="4">
    <location>
        <begin position="2081"/>
        <end position="2114"/>
    </location>
</feature>
<keyword evidence="7" id="KW-1185">Reference proteome</keyword>
<evidence type="ECO:0000256" key="1">
    <source>
        <dbReference type="ARBA" id="ARBA00022803"/>
    </source>
</evidence>
<name>A0A388LM92_CHABU</name>
<accession>A0A388LM92</accession>
<dbReference type="InterPro" id="IPR011990">
    <property type="entry name" value="TPR-like_helical_dom_sf"/>
</dbReference>
<dbReference type="SMART" id="SM00028">
    <property type="entry name" value="TPR"/>
    <property type="match status" value="7"/>
</dbReference>
<dbReference type="OrthoDB" id="308440at2759"/>
<feature type="compositionally biased region" description="Gly residues" evidence="4">
    <location>
        <begin position="912"/>
        <end position="937"/>
    </location>
</feature>
<evidence type="ECO:0000313" key="7">
    <source>
        <dbReference type="Proteomes" id="UP000265515"/>
    </source>
</evidence>
<feature type="region of interest" description="Disordered" evidence="4">
    <location>
        <begin position="630"/>
        <end position="656"/>
    </location>
</feature>
<feature type="compositionally biased region" description="Basic and acidic residues" evidence="4">
    <location>
        <begin position="255"/>
        <end position="276"/>
    </location>
</feature>
<evidence type="ECO:0000313" key="6">
    <source>
        <dbReference type="EMBL" id="GBG83456.1"/>
    </source>
</evidence>
<dbReference type="Gene3D" id="2.40.70.10">
    <property type="entry name" value="Acid Proteases"/>
    <property type="match status" value="1"/>
</dbReference>
<dbReference type="InterPro" id="IPR041588">
    <property type="entry name" value="Integrase_H2C2"/>
</dbReference>
<dbReference type="Gene3D" id="1.25.40.10">
    <property type="entry name" value="Tetratricopeptide repeat domain"/>
    <property type="match status" value="2"/>
</dbReference>
<dbReference type="CDD" id="cd00303">
    <property type="entry name" value="retropepsin_like"/>
    <property type="match status" value="1"/>
</dbReference>
<sequence>MEKLQKFYQNTLPSLNWINEYQRLASTPDWITEYQRLASTLDWITEYQRFISRSCLALQNALTQVAETLTTIEELINKASQIIVTNTEACNAGRSSYAGRDRDQHRPKVVVVAATTPTNSSNEAAPSNEGERLAAAGDGGRPAKAGGGAGGAGGRVRKGAGKGGVGGGVGVGAGEGAGGETRRGGGAEGGGAGEGGAGGETGRGLGAREGAREETGRGGGGGRRGKKTGRRSGRGFTNTHEAHEREEIYVEEENREEREEEREKEREEEPGKESGRGRRRRRRTGRSGRSGRSGRRSGEGAMAEEEERRKEGEEQQEGEREKQREKQREKEREQWEEQEKQRKEQEKQREEQEKQREKEWEKQREEQEQWEEQQEGERAEREEGEGGAARGGAGGEGGRRGRKSGRRSGSGAMAGSLSHCLEEEERQEEWEDCEKGREEEWEKEREHCKGKRKGVEEVWVEEREEEWEERQGKRDQLQGSEEERDVFIARLATIADKAERDLLLEEKRNVLHAKLLAAKRQELEEKKRLQAEGEKLQKELEAQKGKETAADEQLTLLRESLLLTRKEMAAMNRTPQKVETHQVEFESVWNTFLHKSAQDVDKHIQSYIVKLDEHITNTFTPEVIEKIVKRAGGGGGDDDDDGDDGDKKKKGVQHEEGDAGKINKIKLKLPWTYNGKKEKSVFHWIAAIESYCYGRRVPFWDRVLMASSCMAGDAMSFAISLQKEAGCESLVEYSQKTRLEDFLKAVRERFEDKNLARRTEMLVLNLPERKWKSTSALKSTMDELLQQSTEHGLTPAQILNSFARALPDHIRSQLYPRTKEEGMTYEKFSKIALDHAGFLTEANYCHYWKDLQAGRKWQKRTIAGSIPGKDSLLLTFEGGGAENIPWDQVDYGLEEFNEPVAQEGSYAAVAARGGGRQGRGGGRGRGGRGSGGRGPGTQRGQRRSDFFGAIVTYLDVGADIQERIRNAYPSDPVYGAIIKRVQEAPTEFPNHKITQGLLFERTDVHDRLCIPNVEEEIKSVILGECHDTKGHFGWKKTYGNLLRSYTWPRMKPDCIAYVQGCQLCQRNKSTTQSPLGLLKPLPILTGPGDSVSIDFMDTKQQEVVNAATLRKWHFTPLESNNNPTEANNTKEEISMMIGQLIATCNWQQQQLRLAQVIDNDQDQQDGTKHGFHTRIEDLENRGVVTLVKGPSTSQPSTRQLGQRIDHVIATIGDLGTVARPATIGQQLTALKCDVGTLQQQPASSSTLHPYKMLTFRIEKFNDYTKTNLFAWWQDVASLRTSYDDYSVQLVPLLDLSLHVQDSCASTVSTRSASGLTPSPSLSFRDSSVWSRLEDLDLLTTEDFQWLPLLPHGSLPKTNCNAAVSAPLTKNGVAVVDLREYLEKIDHEYSTQRYNDIGTPLLYIWIEIGKATCIALIDCGDTRNYISQDYMACAGLRPCVRRKLQPTQVTLADGHMHKSIDRYIDEVPVYFAPHACEAVSFDILDTKFDMILGMPWPQSEDHLTNFYHRTVHVRDRNDMAPEVNQFLPRGWGTLNTPPRQEEAVEMDCMREQMAGFIEHGLFDSAQMLGNFLIGASSANNELLPSARAEILVYYGDALFGKKEYRRALNVYRQALQLCRVSPRSSYFARGAGGGTKLAGSGGGGASTPGQGYAAPSGIPEGEVKFKMGLCHLAVKETRSALAELETIPSRSRTLRINLTLAKLYHQTGYDRAAVASYRECLRQCPYVLEAIVALAQLGCSAKEIQLLLPQPQTKNGRASNDQFDPSRWLQRFAEAHCAAASHDSKGAIEHFTALAMRFPGNLHILLETAKAETAAGRLDDAINTYQKARAVDQYNMDCMDEYAIVMRQKGNLMEVNRLTHELLNIDARRPEAWVASAVYWESKDDKVRALSYVDKSVRVDDRHVPSFIIKGNLSLALNRSDSAVTAFRKAQALKPDLRAYQGLVRAYLSIPKHKEALCTAREAMKAMPQSAWAMALVGDVYAHHSDSRDKARKFYESALRLDASCMDAVLSLAELNHMESRNEEAAAILQRYLRSTATDALHAKLAQVLASTNKFGESLAHYQAALSMNAQNEAARRGLERLEKLMKGIDPDATEEDEDREAEDADVDPDEGQFS</sequence>
<feature type="compositionally biased region" description="Basic and acidic residues" evidence="4">
    <location>
        <begin position="433"/>
        <end position="447"/>
    </location>
</feature>
<dbReference type="EMBL" id="BFEA01000440">
    <property type="protein sequence ID" value="GBG83456.1"/>
    <property type="molecule type" value="Genomic_DNA"/>
</dbReference>
<keyword evidence="3" id="KW-0175">Coiled coil</keyword>
<feature type="region of interest" description="Disordered" evidence="4">
    <location>
        <begin position="910"/>
        <end position="942"/>
    </location>
</feature>
<feature type="compositionally biased region" description="Acidic residues" evidence="4">
    <location>
        <begin position="2091"/>
        <end position="2114"/>
    </location>
</feature>
<dbReference type="InterPro" id="IPR019734">
    <property type="entry name" value="TPR_rpt"/>
</dbReference>
<dbReference type="PANTHER" id="PTHR12558:SF36">
    <property type="entry name" value="ANAPHASE-PROMOTING COMPLEX SUBUNIT 7"/>
    <property type="match status" value="1"/>
</dbReference>
<evidence type="ECO:0000256" key="4">
    <source>
        <dbReference type="SAM" id="MobiDB-lite"/>
    </source>
</evidence>
<dbReference type="Gramene" id="GBG83456">
    <property type="protein sequence ID" value="GBG83456"/>
    <property type="gene ID" value="CBR_g37168"/>
</dbReference>
<dbReference type="SUPFAM" id="SSF48452">
    <property type="entry name" value="TPR-like"/>
    <property type="match status" value="3"/>
</dbReference>
<keyword evidence="1 2" id="KW-0802">TPR repeat</keyword>
<dbReference type="GO" id="GO:0005680">
    <property type="term" value="C:anaphase-promoting complex"/>
    <property type="evidence" value="ECO:0007669"/>
    <property type="project" value="TreeGrafter"/>
</dbReference>
<reference evidence="6 7" key="1">
    <citation type="journal article" date="2018" name="Cell">
        <title>The Chara Genome: Secondary Complexity and Implications for Plant Terrestrialization.</title>
        <authorList>
            <person name="Nishiyama T."/>
            <person name="Sakayama H."/>
            <person name="Vries J.D."/>
            <person name="Buschmann H."/>
            <person name="Saint-Marcoux D."/>
            <person name="Ullrich K.K."/>
            <person name="Haas F.B."/>
            <person name="Vanderstraeten L."/>
            <person name="Becker D."/>
            <person name="Lang D."/>
            <person name="Vosolsobe S."/>
            <person name="Rombauts S."/>
            <person name="Wilhelmsson P.K.I."/>
            <person name="Janitza P."/>
            <person name="Kern R."/>
            <person name="Heyl A."/>
            <person name="Rumpler F."/>
            <person name="Villalobos L.I.A.C."/>
            <person name="Clay J.M."/>
            <person name="Skokan R."/>
            <person name="Toyoda A."/>
            <person name="Suzuki Y."/>
            <person name="Kagoshima H."/>
            <person name="Schijlen E."/>
            <person name="Tajeshwar N."/>
            <person name="Catarino B."/>
            <person name="Hetherington A.J."/>
            <person name="Saltykova A."/>
            <person name="Bonnot C."/>
            <person name="Breuninger H."/>
            <person name="Symeonidi A."/>
            <person name="Radhakrishnan G.V."/>
            <person name="Van Nieuwerburgh F."/>
            <person name="Deforce D."/>
            <person name="Chang C."/>
            <person name="Karol K.G."/>
            <person name="Hedrich R."/>
            <person name="Ulvskov P."/>
            <person name="Glockner G."/>
            <person name="Delwiche C.F."/>
            <person name="Petrasek J."/>
            <person name="Van de Peer Y."/>
            <person name="Friml J."/>
            <person name="Beilby M."/>
            <person name="Dolan L."/>
            <person name="Kohara Y."/>
            <person name="Sugano S."/>
            <person name="Fujiyama A."/>
            <person name="Delaux P.-M."/>
            <person name="Quint M."/>
            <person name="TheiBen G."/>
            <person name="Hagemann M."/>
            <person name="Harholt J."/>
            <person name="Dunand C."/>
            <person name="Zachgo S."/>
            <person name="Langdale J."/>
            <person name="Maumus F."/>
            <person name="Straeten D.V.D."/>
            <person name="Gould S.B."/>
            <person name="Rensing S.A."/>
        </authorList>
    </citation>
    <scope>NUCLEOTIDE SEQUENCE [LARGE SCALE GENOMIC DNA]</scope>
    <source>
        <strain evidence="6 7">S276</strain>
    </source>
</reference>
<dbReference type="GO" id="GO:0051301">
    <property type="term" value="P:cell division"/>
    <property type="evidence" value="ECO:0007669"/>
    <property type="project" value="TreeGrafter"/>
</dbReference>
<comment type="caution">
    <text evidence="6">The sequence shown here is derived from an EMBL/GenBank/DDBJ whole genome shotgun (WGS) entry which is preliminary data.</text>
</comment>
<dbReference type="Pfam" id="PF13181">
    <property type="entry name" value="TPR_8"/>
    <property type="match status" value="1"/>
</dbReference>
<feature type="region of interest" description="Disordered" evidence="4">
    <location>
        <begin position="114"/>
        <end position="454"/>
    </location>
</feature>
<protein>
    <recommendedName>
        <fullName evidence="5">Integrase zinc-binding domain-containing protein</fullName>
    </recommendedName>
</protein>
<dbReference type="Pfam" id="PF17921">
    <property type="entry name" value="Integrase_H2C2"/>
    <property type="match status" value="1"/>
</dbReference>